<accession>W5SEF7</accession>
<reference evidence="1" key="1">
    <citation type="submission" date="2013-02" db="EMBL/GenBank/DDBJ databases">
        <title>Comparative genomics of Borrelia species.</title>
        <authorList>
            <person name="Schwan T.G."/>
            <person name="Raffel S.J."/>
            <person name="Porcella S.F."/>
        </authorList>
    </citation>
    <scope>NUCLEOTIDE SEQUENCE</scope>
    <source>
        <strain evidence="1">FR64b</strain>
        <plasmid evidence="1">unnamed</plasmid>
    </source>
</reference>
<organism evidence="1">
    <name type="scientific">Borrelia miyamotoi FR64b</name>
    <dbReference type="NCBI Taxonomy" id="1292392"/>
    <lineage>
        <taxon>Bacteria</taxon>
        <taxon>Pseudomonadati</taxon>
        <taxon>Spirochaetota</taxon>
        <taxon>Spirochaetia</taxon>
        <taxon>Spirochaetales</taxon>
        <taxon>Borreliaceae</taxon>
        <taxon>Borrelia</taxon>
    </lineage>
</organism>
<proteinExistence type="predicted"/>
<dbReference type="EMBL" id="CP004219">
    <property type="protein sequence ID" value="AHH05499.1"/>
    <property type="molecule type" value="Genomic_DNA"/>
</dbReference>
<dbReference type="AlphaFoldDB" id="W5SEF7"/>
<protein>
    <submittedName>
        <fullName evidence="1">Uncharacterized protein</fullName>
    </submittedName>
</protein>
<gene>
    <name evidence="1" type="ORF">BOM_0956</name>
</gene>
<keyword evidence="1" id="KW-0614">Plasmid</keyword>
<sequence length="114" mass="13466">MDIKVNDNFDLIFNNDLHIIDSIEEQKQRLNLFLKTLKGSIPYALHWGLDYLYILKVCNLGKLNLIKSYFYTIASELQINITGIKTQINLNHCILPFTSLVIYLKWLLTHEYYI</sequence>
<evidence type="ECO:0000313" key="1">
    <source>
        <dbReference type="EMBL" id="AHH05499.1"/>
    </source>
</evidence>
<name>W5SEF7_9SPIR</name>
<geneLocation type="plasmid" evidence="1">
    <name>unnamed</name>
</geneLocation>
<dbReference type="HOGENOM" id="CLU_173073_0_0_12"/>